<protein>
    <submittedName>
        <fullName evidence="8">Porin family protein</fullName>
    </submittedName>
</protein>
<comment type="caution">
    <text evidence="8">The sequence shown here is derived from an EMBL/GenBank/DDBJ whole genome shotgun (WGS) entry which is preliminary data.</text>
</comment>
<evidence type="ECO:0000256" key="4">
    <source>
        <dbReference type="ARBA" id="ARBA00023237"/>
    </source>
</evidence>
<keyword evidence="2 6" id="KW-0732">Signal</keyword>
<gene>
    <name evidence="8" type="ORF">DEM27_14585</name>
</gene>
<dbReference type="RefSeq" id="WP_109459272.1">
    <property type="nucleotide sequence ID" value="NZ_QFBC01000006.1"/>
</dbReference>
<comment type="subcellular location">
    <subcellularLocation>
        <location evidence="1">Cell outer membrane</location>
    </subcellularLocation>
</comment>
<evidence type="ECO:0000256" key="6">
    <source>
        <dbReference type="SAM" id="SignalP"/>
    </source>
</evidence>
<keyword evidence="4" id="KW-0998">Cell outer membrane</keyword>
<dbReference type="PANTHER" id="PTHR34001:SF3">
    <property type="entry name" value="BLL7405 PROTEIN"/>
    <property type="match status" value="1"/>
</dbReference>
<name>A0A2U2DQL5_9HYPH</name>
<evidence type="ECO:0000256" key="5">
    <source>
        <dbReference type="ARBA" id="ARBA00038306"/>
    </source>
</evidence>
<organism evidence="8 9">
    <name type="scientific">Metarhizobium album</name>
    <dbReference type="NCBI Taxonomy" id="2182425"/>
    <lineage>
        <taxon>Bacteria</taxon>
        <taxon>Pseudomonadati</taxon>
        <taxon>Pseudomonadota</taxon>
        <taxon>Alphaproteobacteria</taxon>
        <taxon>Hyphomicrobiales</taxon>
        <taxon>Rhizobiaceae</taxon>
        <taxon>Metarhizobium</taxon>
    </lineage>
</organism>
<dbReference type="EMBL" id="QFBC01000006">
    <property type="protein sequence ID" value="PWE55581.1"/>
    <property type="molecule type" value="Genomic_DNA"/>
</dbReference>
<dbReference type="OrthoDB" id="9815357at2"/>
<dbReference type="PANTHER" id="PTHR34001">
    <property type="entry name" value="BLL7405 PROTEIN"/>
    <property type="match status" value="1"/>
</dbReference>
<evidence type="ECO:0000313" key="9">
    <source>
        <dbReference type="Proteomes" id="UP000245252"/>
    </source>
</evidence>
<evidence type="ECO:0000256" key="1">
    <source>
        <dbReference type="ARBA" id="ARBA00004442"/>
    </source>
</evidence>
<feature type="domain" description="Outer membrane protein beta-barrel" evidence="7">
    <location>
        <begin position="39"/>
        <end position="211"/>
    </location>
</feature>
<keyword evidence="9" id="KW-1185">Reference proteome</keyword>
<dbReference type="GO" id="GO:0009279">
    <property type="term" value="C:cell outer membrane"/>
    <property type="evidence" value="ECO:0007669"/>
    <property type="project" value="UniProtKB-SubCell"/>
</dbReference>
<evidence type="ECO:0000313" key="8">
    <source>
        <dbReference type="EMBL" id="PWE55581.1"/>
    </source>
</evidence>
<dbReference type="SUPFAM" id="SSF56925">
    <property type="entry name" value="OMPA-like"/>
    <property type="match status" value="1"/>
</dbReference>
<sequence length="211" mass="22218">MKAIIASSALLLATTPALAADLVYQEPIAPEVIATPETFSWSGPYIGLQGGGSWLRGDLDGPGFNDREHFNGGILGGFVGYNYLLDNNVVLGAEGDLNYNWNEKGIGGGVDAGTDLSGSVRARVGYALDNALIYATAGWAVTRGYADVPGAGTDRATFNGYTVGAGVDYAFTQKVFGRAEYRFSDYGEKSISGIDVDPKQHTLMIGIGVKF</sequence>
<comment type="similarity">
    <text evidence="5">Belongs to the Omp25/RopB family.</text>
</comment>
<dbReference type="InterPro" id="IPR027385">
    <property type="entry name" value="Beta-barrel_OMP"/>
</dbReference>
<evidence type="ECO:0000256" key="3">
    <source>
        <dbReference type="ARBA" id="ARBA00023136"/>
    </source>
</evidence>
<dbReference type="Proteomes" id="UP000245252">
    <property type="component" value="Unassembled WGS sequence"/>
</dbReference>
<dbReference type="Gene3D" id="2.40.160.20">
    <property type="match status" value="1"/>
</dbReference>
<evidence type="ECO:0000259" key="7">
    <source>
        <dbReference type="Pfam" id="PF13505"/>
    </source>
</evidence>
<dbReference type="AlphaFoldDB" id="A0A2U2DQL5"/>
<dbReference type="InterPro" id="IPR011250">
    <property type="entry name" value="OMP/PagP_B-barrel"/>
</dbReference>
<accession>A0A2U2DQL5</accession>
<proteinExistence type="inferred from homology"/>
<keyword evidence="3" id="KW-0472">Membrane</keyword>
<feature type="chain" id="PRO_5015539005" evidence="6">
    <location>
        <begin position="20"/>
        <end position="211"/>
    </location>
</feature>
<dbReference type="InterPro" id="IPR051692">
    <property type="entry name" value="OMP-like"/>
</dbReference>
<dbReference type="Pfam" id="PF13505">
    <property type="entry name" value="OMP_b-brl"/>
    <property type="match status" value="1"/>
</dbReference>
<reference evidence="8 9" key="1">
    <citation type="submission" date="2018-05" db="EMBL/GenBank/DDBJ databases">
        <title>The draft genome of strain NS-104.</title>
        <authorList>
            <person name="Hang P."/>
            <person name="Jiang J."/>
        </authorList>
    </citation>
    <scope>NUCLEOTIDE SEQUENCE [LARGE SCALE GENOMIC DNA]</scope>
    <source>
        <strain evidence="8 9">NS-104</strain>
    </source>
</reference>
<evidence type="ECO:0000256" key="2">
    <source>
        <dbReference type="ARBA" id="ARBA00022729"/>
    </source>
</evidence>
<feature type="signal peptide" evidence="6">
    <location>
        <begin position="1"/>
        <end position="19"/>
    </location>
</feature>